<organism evidence="6 7">
    <name type="scientific">Cyanobium gracile UHCC 0281</name>
    <dbReference type="NCBI Taxonomy" id="3110309"/>
    <lineage>
        <taxon>Bacteria</taxon>
        <taxon>Bacillati</taxon>
        <taxon>Cyanobacteriota</taxon>
        <taxon>Cyanophyceae</taxon>
        <taxon>Synechococcales</taxon>
        <taxon>Prochlorococcaceae</taxon>
        <taxon>Cyanobium</taxon>
    </lineage>
</organism>
<dbReference type="NCBIfam" id="TIGR04261">
    <property type="entry name" value="rSAM_GlyRichRpt"/>
    <property type="match status" value="1"/>
</dbReference>
<dbReference type="PROSITE" id="PS51918">
    <property type="entry name" value="RADICAL_SAM"/>
    <property type="match status" value="1"/>
</dbReference>
<dbReference type="EMBL" id="JAYGHY010000102">
    <property type="protein sequence ID" value="MEA5444117.1"/>
    <property type="molecule type" value="Genomic_DNA"/>
</dbReference>
<dbReference type="Pfam" id="PF04055">
    <property type="entry name" value="Radical_SAM"/>
    <property type="match status" value="1"/>
</dbReference>
<evidence type="ECO:0000313" key="6">
    <source>
        <dbReference type="EMBL" id="MEA5444117.1"/>
    </source>
</evidence>
<dbReference type="Proteomes" id="UP001302329">
    <property type="component" value="Unassembled WGS sequence"/>
</dbReference>
<sequence>MIATSTPPPGNPEGFGPLQLLVVQPTPYCNLDCDYCYLPNRDDRHRLPLELLEAALERVLESPYVGGDFTLLWHAGEPLTVPIAFYDAASACVRRALERWQGEPLTIHQSVQTNATLINEAWCDCFERNGMSVGVSMDGPGFLHDVHRRTRTGLGTHAATLRGIEHLRRRGIPFQVIAVITEESLGHADDLYAFFVENGITEVAFNMEETEGENRVSTLSRPHAEAAYRQFLQRFWDLWQEHPEQMRVREFEGICSLAQADARLECTD</sequence>
<evidence type="ECO:0000256" key="1">
    <source>
        <dbReference type="ARBA" id="ARBA00022691"/>
    </source>
</evidence>
<dbReference type="PANTHER" id="PTHR43273">
    <property type="entry name" value="ANAEROBIC SULFATASE-MATURATING ENZYME HOMOLOG ASLB-RELATED"/>
    <property type="match status" value="1"/>
</dbReference>
<accession>A0ABU5T1F7</accession>
<dbReference type="InterPro" id="IPR023867">
    <property type="entry name" value="Sulphatase_maturase_rSAM"/>
</dbReference>
<dbReference type="InterPro" id="IPR058240">
    <property type="entry name" value="rSAM_sf"/>
</dbReference>
<dbReference type="InterPro" id="IPR007197">
    <property type="entry name" value="rSAM"/>
</dbReference>
<gene>
    <name evidence="6" type="primary">grrM</name>
    <name evidence="6" type="ORF">VB739_16290</name>
</gene>
<dbReference type="SFLD" id="SFLDG01386">
    <property type="entry name" value="main_SPASM_domain-containing"/>
    <property type="match status" value="1"/>
</dbReference>
<reference evidence="6 7" key="1">
    <citation type="submission" date="2023-12" db="EMBL/GenBank/DDBJ databases">
        <title>Baltic Sea Cyanobacteria.</title>
        <authorList>
            <person name="Delbaje E."/>
            <person name="Fewer D.P."/>
            <person name="Shishido T.K."/>
        </authorList>
    </citation>
    <scope>NUCLEOTIDE SEQUENCE [LARGE SCALE GENOMIC DNA]</scope>
    <source>
        <strain evidence="6 7">UHCC 0281</strain>
    </source>
</reference>
<evidence type="ECO:0000313" key="7">
    <source>
        <dbReference type="Proteomes" id="UP001302329"/>
    </source>
</evidence>
<feature type="domain" description="Radical SAM core" evidence="5">
    <location>
        <begin position="13"/>
        <end position="249"/>
    </location>
</feature>
<dbReference type="InterPro" id="IPR026357">
    <property type="entry name" value="rSAM_SPASM_GrrM_OscB"/>
</dbReference>
<keyword evidence="2" id="KW-0479">Metal-binding</keyword>
<evidence type="ECO:0000256" key="4">
    <source>
        <dbReference type="ARBA" id="ARBA00023014"/>
    </source>
</evidence>
<dbReference type="InterPro" id="IPR013785">
    <property type="entry name" value="Aldolase_TIM"/>
</dbReference>
<evidence type="ECO:0000256" key="2">
    <source>
        <dbReference type="ARBA" id="ARBA00022723"/>
    </source>
</evidence>
<dbReference type="SUPFAM" id="SSF102114">
    <property type="entry name" value="Radical SAM enzymes"/>
    <property type="match status" value="1"/>
</dbReference>
<dbReference type="SFLD" id="SFLDS00029">
    <property type="entry name" value="Radical_SAM"/>
    <property type="match status" value="1"/>
</dbReference>
<keyword evidence="7" id="KW-1185">Reference proteome</keyword>
<keyword evidence="3" id="KW-0408">Iron</keyword>
<evidence type="ECO:0000259" key="5">
    <source>
        <dbReference type="PROSITE" id="PS51918"/>
    </source>
</evidence>
<dbReference type="RefSeq" id="WP_323358049.1">
    <property type="nucleotide sequence ID" value="NZ_JAYGHY010000102.1"/>
</dbReference>
<keyword evidence="4" id="KW-0411">Iron-sulfur</keyword>
<dbReference type="PANTHER" id="PTHR43273:SF8">
    <property type="entry name" value="RADICAL SAM DOMAIN PROTEIN"/>
    <property type="match status" value="1"/>
</dbReference>
<keyword evidence="1" id="KW-0949">S-adenosyl-L-methionine</keyword>
<proteinExistence type="predicted"/>
<evidence type="ECO:0000256" key="3">
    <source>
        <dbReference type="ARBA" id="ARBA00023004"/>
    </source>
</evidence>
<comment type="caution">
    <text evidence="6">The sequence shown here is derived from an EMBL/GenBank/DDBJ whole genome shotgun (WGS) entry which is preliminary data.</text>
</comment>
<dbReference type="SFLD" id="SFLDG01067">
    <property type="entry name" value="SPASM/twitch_domain_containing"/>
    <property type="match status" value="1"/>
</dbReference>
<dbReference type="CDD" id="cd01335">
    <property type="entry name" value="Radical_SAM"/>
    <property type="match status" value="1"/>
</dbReference>
<protein>
    <submittedName>
        <fullName evidence="6">Cyclophane-forming radical SAM/SPASM peptide maturase GrrM/OscB</fullName>
    </submittedName>
</protein>
<dbReference type="Gene3D" id="3.20.20.70">
    <property type="entry name" value="Aldolase class I"/>
    <property type="match status" value="1"/>
</dbReference>
<name>A0ABU5T1F7_9CYAN</name>
<feature type="non-terminal residue" evidence="6">
    <location>
        <position position="268"/>
    </location>
</feature>